<comment type="caution">
    <text evidence="2">The sequence shown here is derived from an EMBL/GenBank/DDBJ whole genome shotgun (WGS) entry which is preliminary data.</text>
</comment>
<dbReference type="PANTHER" id="PTHR12697">
    <property type="entry name" value="PBS LYASE HEAT-LIKE PROTEIN"/>
    <property type="match status" value="1"/>
</dbReference>
<evidence type="ECO:0000256" key="1">
    <source>
        <dbReference type="SAM" id="MobiDB-lite"/>
    </source>
</evidence>
<dbReference type="Pfam" id="PF13646">
    <property type="entry name" value="HEAT_2"/>
    <property type="match status" value="1"/>
</dbReference>
<keyword evidence="3" id="KW-1185">Reference proteome</keyword>
<name>A0A7X6DSL4_9BACT</name>
<protein>
    <submittedName>
        <fullName evidence="2">HEAT repeat domain-containing protein</fullName>
    </submittedName>
</protein>
<dbReference type="InterPro" id="IPR016024">
    <property type="entry name" value="ARM-type_fold"/>
</dbReference>
<dbReference type="PANTHER" id="PTHR12697:SF38">
    <property type="entry name" value="PBS LYASE HEAT DOMAIN PROTEIN REPEAT-CONTAINING PROTEIN"/>
    <property type="match status" value="1"/>
</dbReference>
<organism evidence="2 3">
    <name type="scientific">Candidatus Manganitrophus noduliformans</name>
    <dbReference type="NCBI Taxonomy" id="2606439"/>
    <lineage>
        <taxon>Bacteria</taxon>
        <taxon>Pseudomonadati</taxon>
        <taxon>Nitrospirota</taxon>
        <taxon>Nitrospiria</taxon>
        <taxon>Candidatus Troglogloeales</taxon>
        <taxon>Candidatus Manganitrophaceae</taxon>
        <taxon>Candidatus Manganitrophus</taxon>
    </lineage>
</organism>
<evidence type="ECO:0000313" key="2">
    <source>
        <dbReference type="EMBL" id="NKE72288.1"/>
    </source>
</evidence>
<dbReference type="RefSeq" id="WP_168061793.1">
    <property type="nucleotide sequence ID" value="NZ_VTOW01000003.1"/>
</dbReference>
<evidence type="ECO:0000313" key="3">
    <source>
        <dbReference type="Proteomes" id="UP000534783"/>
    </source>
</evidence>
<reference evidence="2 3" key="1">
    <citation type="journal article" date="2020" name="Nature">
        <title>Bacterial chemolithoautotrophy via manganese oxidation.</title>
        <authorList>
            <person name="Yu H."/>
            <person name="Leadbetter J.R."/>
        </authorList>
    </citation>
    <scope>NUCLEOTIDE SEQUENCE [LARGE SCALE GENOMIC DNA]</scope>
    <source>
        <strain evidence="2 3">Mn-1</strain>
    </source>
</reference>
<dbReference type="Proteomes" id="UP000534783">
    <property type="component" value="Unassembled WGS sequence"/>
</dbReference>
<dbReference type="Gene3D" id="1.25.10.10">
    <property type="entry name" value="Leucine-rich Repeat Variant"/>
    <property type="match status" value="1"/>
</dbReference>
<accession>A0A7X6DSL4</accession>
<feature type="compositionally biased region" description="Acidic residues" evidence="1">
    <location>
        <begin position="9"/>
        <end position="19"/>
    </location>
</feature>
<dbReference type="InterPro" id="IPR011989">
    <property type="entry name" value="ARM-like"/>
</dbReference>
<dbReference type="AlphaFoldDB" id="A0A7X6DSL4"/>
<dbReference type="Pfam" id="PF03130">
    <property type="entry name" value="HEAT_PBS"/>
    <property type="match status" value="1"/>
</dbReference>
<gene>
    <name evidence="2" type="ORF">MNODULE_16180</name>
</gene>
<dbReference type="InterPro" id="IPR004155">
    <property type="entry name" value="PBS_lyase_HEAT"/>
</dbReference>
<sequence>MDDRAEAPMADEEPVEEGEAYDKEEVKSAKEIVQYLTKTTKTLQIYLPNNPIHQKFINELAEKIQRHLTEHGPLRLRIKQFELFCSGQPVYENANRMESVAFKLFIDGLRELSFHPGIEKEELITFLEVIGKRGEGDNVDDDIVTLLWEKHLVHVKYIVVDELQGDVRAEECKEMQTVPANPNQLREMFHQEAAPQALEAPKGVEIPSLHIFKLTDEEIRKMKAEVRGEEELDMVAELEGILFDILRIERDPALFGEILGIIDNIFESLLLQGDFPHARAILEFFQEMIDPSMGLPQPLVDQIQKAKIQAGNPKRIGMLENVLNECEPDRLEEFSSLMMFFDQQIVPSLVELLGAVDKMKARRVLCEILVKLGTQQVDFLVSKLEDDRWFLVRNLIYVVGKIGDPKALKSFPRLLQHKDPKVRKETLHALDMIESPKTNDLLVKVLSDPDLSNRLFATRALAKRKSQEGLEPLMNLLTSKEFDEKEMHEKKEIFDAIAKIGGDKVVPRLRRLLEVKWSLFKNARAEEMGLCAAFALQRIGSPPAVEALREGSGSKSKPISEACVKALELLGAGKT</sequence>
<proteinExistence type="predicted"/>
<dbReference type="EMBL" id="VTOW01000003">
    <property type="protein sequence ID" value="NKE72288.1"/>
    <property type="molecule type" value="Genomic_DNA"/>
</dbReference>
<dbReference type="GO" id="GO:0016491">
    <property type="term" value="F:oxidoreductase activity"/>
    <property type="evidence" value="ECO:0007669"/>
    <property type="project" value="TreeGrafter"/>
</dbReference>
<feature type="region of interest" description="Disordered" evidence="1">
    <location>
        <begin position="1"/>
        <end position="23"/>
    </location>
</feature>
<dbReference type="SUPFAM" id="SSF48371">
    <property type="entry name" value="ARM repeat"/>
    <property type="match status" value="1"/>
</dbReference>